<dbReference type="EMBL" id="PVBQ01000005">
    <property type="protein sequence ID" value="PRD47826.1"/>
    <property type="molecule type" value="Genomic_DNA"/>
</dbReference>
<evidence type="ECO:0000313" key="2">
    <source>
        <dbReference type="EMBL" id="PRD47826.1"/>
    </source>
</evidence>
<protein>
    <recommendedName>
        <fullName evidence="4">DUF4397 domain-containing protein</fullName>
    </recommendedName>
</protein>
<name>A0A2S9J4U6_9SPHI</name>
<evidence type="ECO:0000313" key="3">
    <source>
        <dbReference type="Proteomes" id="UP000239711"/>
    </source>
</evidence>
<organism evidence="2 3">
    <name type="scientific">Sphingobacterium haloxyli</name>
    <dbReference type="NCBI Taxonomy" id="2100533"/>
    <lineage>
        <taxon>Bacteria</taxon>
        <taxon>Pseudomonadati</taxon>
        <taxon>Bacteroidota</taxon>
        <taxon>Sphingobacteriia</taxon>
        <taxon>Sphingobacteriales</taxon>
        <taxon>Sphingobacteriaceae</taxon>
        <taxon>Sphingobacterium</taxon>
    </lineage>
</organism>
<dbReference type="AlphaFoldDB" id="A0A2S9J4U6"/>
<comment type="caution">
    <text evidence="2">The sequence shown here is derived from an EMBL/GenBank/DDBJ whole genome shotgun (WGS) entry which is preliminary data.</text>
</comment>
<dbReference type="RefSeq" id="WP_105716453.1">
    <property type="nucleotide sequence ID" value="NZ_PVBQ01000005.1"/>
</dbReference>
<gene>
    <name evidence="2" type="ORF">C5745_07880</name>
</gene>
<keyword evidence="3" id="KW-1185">Reference proteome</keyword>
<dbReference type="Proteomes" id="UP000239711">
    <property type="component" value="Unassembled WGS sequence"/>
</dbReference>
<evidence type="ECO:0008006" key="4">
    <source>
        <dbReference type="Google" id="ProtNLM"/>
    </source>
</evidence>
<accession>A0A2S9J4U6</accession>
<sequence>MKKIFIYFLFLISSFLLFNSCKKENIDYRYDYRRNTEAAEASSVRLINLSTNIQLLVNGDSLTNFFLPPVRPGYIPPEETTPPGTHYFPKDGRLGLTWAMPQDLFRADGKAEVKTTNRSIYDEVVIKEVDFVAEDDYANPKDYYLLIQHEQLVEWNRPVVEVPRDITAPSKPDHFKIRIVNFAARPTKASSPMENLVGPMTLAFADGTPVSTEATSNIPTGAWSEYVEVPYGTYQFKVLTADGRQVPSVEQNDRPQDQRIHPGTSSLAVASTQASHITYASIKTFQPGGIYTVVIHPAQFTWSNGRDDFTDWQNSFHVIADGSEPLNRVYTRVQLANALPDSRLQLRINAGGEATEEVDSGKSSDYVNVIAGERELNVHDASGQQLLNLRETLASGGNYTLWVYPGSDGRVAAVLVSNNLSGSWFVGNPQEGGDASVDRRRLSFPFDFRFLNLCPDIPYLAVTDGNGLPFGSSTSTTSTASNLQPGVPLVDNPYVRYTWNSAPYSFLAYASAPGRSPGDWLQHIPHLSSDALIARKELYTEANRTVPVHEPGIYTIALMGRDAQGNNNARFMVVKHTK</sequence>
<reference evidence="2 3" key="1">
    <citation type="submission" date="2018-02" db="EMBL/GenBank/DDBJ databases">
        <title>The draft genome of Sphingobacterium sp. 5JN-11.</title>
        <authorList>
            <person name="Liu L."/>
            <person name="Li L."/>
            <person name="Liang L."/>
            <person name="Zhang X."/>
            <person name="Wang T."/>
        </authorList>
    </citation>
    <scope>NUCLEOTIDE SEQUENCE [LARGE SCALE GENOMIC DNA]</scope>
    <source>
        <strain evidence="2 3">5JN-11</strain>
    </source>
</reference>
<proteinExistence type="predicted"/>
<dbReference type="OrthoDB" id="615056at2"/>
<evidence type="ECO:0000256" key="1">
    <source>
        <dbReference type="SAM" id="MobiDB-lite"/>
    </source>
</evidence>
<feature type="compositionally biased region" description="Basic and acidic residues" evidence="1">
    <location>
        <begin position="251"/>
        <end position="260"/>
    </location>
</feature>
<feature type="region of interest" description="Disordered" evidence="1">
    <location>
        <begin position="246"/>
        <end position="265"/>
    </location>
</feature>